<accession>A0ACC0I4S2</accession>
<reference evidence="1 2" key="1">
    <citation type="journal article" date="2022" name="Plant J.">
        <title>Chromosome-level genome of Camellia lanceoleosa provides a valuable resource for understanding genome evolution and self-incompatibility.</title>
        <authorList>
            <person name="Gong W."/>
            <person name="Xiao S."/>
            <person name="Wang L."/>
            <person name="Liao Z."/>
            <person name="Chang Y."/>
            <person name="Mo W."/>
            <person name="Hu G."/>
            <person name="Li W."/>
            <person name="Zhao G."/>
            <person name="Zhu H."/>
            <person name="Hu X."/>
            <person name="Ji K."/>
            <person name="Xiang X."/>
            <person name="Song Q."/>
            <person name="Yuan D."/>
            <person name="Jin S."/>
            <person name="Zhang L."/>
        </authorList>
    </citation>
    <scope>NUCLEOTIDE SEQUENCE [LARGE SCALE GENOMIC DNA]</scope>
    <source>
        <strain evidence="1">SQ_2022a</strain>
    </source>
</reference>
<comment type="caution">
    <text evidence="1">The sequence shown here is derived from an EMBL/GenBank/DDBJ whole genome shotgun (WGS) entry which is preliminary data.</text>
</comment>
<dbReference type="EMBL" id="CM045759">
    <property type="protein sequence ID" value="KAI8019740.1"/>
    <property type="molecule type" value="Genomic_DNA"/>
</dbReference>
<evidence type="ECO:0000313" key="1">
    <source>
        <dbReference type="EMBL" id="KAI8019740.1"/>
    </source>
</evidence>
<evidence type="ECO:0000313" key="2">
    <source>
        <dbReference type="Proteomes" id="UP001060215"/>
    </source>
</evidence>
<name>A0ACC0I4S2_9ERIC</name>
<protein>
    <submittedName>
        <fullName evidence="1">Pectinesterase/pectinesterase inhibitor 44</fullName>
    </submittedName>
</protein>
<dbReference type="Proteomes" id="UP001060215">
    <property type="component" value="Chromosome 2"/>
</dbReference>
<proteinExistence type="predicted"/>
<gene>
    <name evidence="1" type="ORF">LOK49_LG04G00019</name>
</gene>
<sequence length="300" mass="32727">MTETKRYVAKGKGILQHHQLIDEFENVVGEDGVMQELKESPFGQILKFAQNLVASSLNQLTSVIQDILLKVRPLPDSKANNHNGGGGGGGRKLHSDDDPFPYWIKSKDRKLLQSNGNGNENGNGVPVADVVVVAYGSGNFSKVMDAISVAPEYSGRRYVIYVKKGVYNEYVEISKKKWNFMMIGDGIDITVISDNRSFIDSWTTYRSEQDDLIGSFNPLNQATAVPNHNSQLGWQPAFHNKVKFNCDAAFCKSSSSAALAVILRDSKGNLLTSCAHSCKASSAAQAEAHSVRLACLIAKA</sequence>
<organism evidence="1 2">
    <name type="scientific">Camellia lanceoleosa</name>
    <dbReference type="NCBI Taxonomy" id="1840588"/>
    <lineage>
        <taxon>Eukaryota</taxon>
        <taxon>Viridiplantae</taxon>
        <taxon>Streptophyta</taxon>
        <taxon>Embryophyta</taxon>
        <taxon>Tracheophyta</taxon>
        <taxon>Spermatophyta</taxon>
        <taxon>Magnoliopsida</taxon>
        <taxon>eudicotyledons</taxon>
        <taxon>Gunneridae</taxon>
        <taxon>Pentapetalae</taxon>
        <taxon>asterids</taxon>
        <taxon>Ericales</taxon>
        <taxon>Theaceae</taxon>
        <taxon>Camellia</taxon>
    </lineage>
</organism>
<keyword evidence="2" id="KW-1185">Reference proteome</keyword>